<organism evidence="4">
    <name type="scientific">Mytilinidion resinicola</name>
    <dbReference type="NCBI Taxonomy" id="574789"/>
    <lineage>
        <taxon>Eukaryota</taxon>
        <taxon>Fungi</taxon>
        <taxon>Dikarya</taxon>
        <taxon>Ascomycota</taxon>
        <taxon>Pezizomycotina</taxon>
        <taxon>Dothideomycetes</taxon>
        <taxon>Pleosporomycetidae</taxon>
        <taxon>Mytilinidiales</taxon>
        <taxon>Mytilinidiaceae</taxon>
        <taxon>Mytilinidion</taxon>
    </lineage>
</organism>
<dbReference type="InterPro" id="IPR001810">
    <property type="entry name" value="F-box_dom"/>
</dbReference>
<dbReference type="EMBL" id="MU003705">
    <property type="protein sequence ID" value="KAF2807422.1"/>
    <property type="molecule type" value="Genomic_DNA"/>
</dbReference>
<dbReference type="OrthoDB" id="194358at2759"/>
<proteinExistence type="predicted"/>
<dbReference type="Gene3D" id="1.25.40.20">
    <property type="entry name" value="Ankyrin repeat-containing domain"/>
    <property type="match status" value="1"/>
</dbReference>
<evidence type="ECO:0000313" key="4">
    <source>
        <dbReference type="EMBL" id="KAF2807422.1"/>
    </source>
</evidence>
<keyword evidence="2" id="KW-0040">ANK repeat</keyword>
<protein>
    <recommendedName>
        <fullName evidence="3">F-box domain-containing protein</fullName>
    </recommendedName>
</protein>
<dbReference type="PANTHER" id="PTHR24189:SF50">
    <property type="entry name" value="ANKYRIN REPEAT AND SOCS BOX PROTEIN 2"/>
    <property type="match status" value="1"/>
</dbReference>
<dbReference type="CDD" id="cd09917">
    <property type="entry name" value="F-box_SF"/>
    <property type="match status" value="1"/>
</dbReference>
<dbReference type="GeneID" id="54464629"/>
<sequence>MSFSDLPIELLLKTASYLEDSSLSRLSRACAGLHKHLEGELYKRATTDRPTTMRLALVRYLLSHDVTGNDPDTGTWDVSDHSTHRDFWNTDIATLFVRKAAELEILDRRRATGVLGRIIGCTWSRWPAGSDGLELMELLLSRCNASAKTKHGADVNYLDHHGTPVLFRMIYEIGDENIISSVVRTLLEAGADPNRCSSARPGYTPLGAAIDRRFFGTAMTLIKSDPSLAVKGFNSRGGQPTSPLHQVVREPLGLNPEGQLELTRTLIELGAKVFDSHLDPALMLFYGSNGGDMITLLLEHGADPDKPGAEGRNFLQRFLNCLGKNIDWGFKLDVLTRVATKKKLPGLLPGEVIVWNAEIALHEMQMIPKTRGNVSGGFAWAKKRLAYIWEPLEGVVKTFEPEEFPFAADIHRFWNQHHVEVEGYLGESVTLMNGL</sequence>
<accession>A0A6A6YF49</accession>
<dbReference type="RefSeq" id="XP_033574386.1">
    <property type="nucleotide sequence ID" value="XM_033723736.1"/>
</dbReference>
<dbReference type="InterPro" id="IPR036770">
    <property type="entry name" value="Ankyrin_rpt-contain_sf"/>
</dbReference>
<evidence type="ECO:0000313" key="5">
    <source>
        <dbReference type="Proteomes" id="UP000504636"/>
    </source>
</evidence>
<feature type="domain" description="F-box" evidence="3">
    <location>
        <begin position="1"/>
        <end position="45"/>
    </location>
</feature>
<gene>
    <name evidence="4 6" type="ORF">BDZ99DRAFT_500620</name>
</gene>
<evidence type="ECO:0000256" key="1">
    <source>
        <dbReference type="ARBA" id="ARBA00022737"/>
    </source>
</evidence>
<evidence type="ECO:0000313" key="6">
    <source>
        <dbReference type="RefSeq" id="XP_033574386.1"/>
    </source>
</evidence>
<evidence type="ECO:0000259" key="3">
    <source>
        <dbReference type="PROSITE" id="PS50181"/>
    </source>
</evidence>
<name>A0A6A6YF49_9PEZI</name>
<dbReference type="PANTHER" id="PTHR24189">
    <property type="entry name" value="MYOTROPHIN"/>
    <property type="match status" value="1"/>
</dbReference>
<keyword evidence="1" id="KW-0677">Repeat</keyword>
<evidence type="ECO:0000256" key="2">
    <source>
        <dbReference type="ARBA" id="ARBA00023043"/>
    </source>
</evidence>
<dbReference type="Proteomes" id="UP000504636">
    <property type="component" value="Unplaced"/>
</dbReference>
<dbReference type="PROSITE" id="PS50181">
    <property type="entry name" value="FBOX"/>
    <property type="match status" value="1"/>
</dbReference>
<dbReference type="SUPFAM" id="SSF48403">
    <property type="entry name" value="Ankyrin repeat"/>
    <property type="match status" value="1"/>
</dbReference>
<dbReference type="InterPro" id="IPR050745">
    <property type="entry name" value="Multifunctional_regulatory"/>
</dbReference>
<reference evidence="6" key="2">
    <citation type="submission" date="2020-04" db="EMBL/GenBank/DDBJ databases">
        <authorList>
            <consortium name="NCBI Genome Project"/>
        </authorList>
    </citation>
    <scope>NUCLEOTIDE SEQUENCE</scope>
    <source>
        <strain evidence="6">CBS 304.34</strain>
    </source>
</reference>
<keyword evidence="5" id="KW-1185">Reference proteome</keyword>
<dbReference type="AlphaFoldDB" id="A0A6A6YF49"/>
<reference evidence="4 6" key="1">
    <citation type="journal article" date="2020" name="Stud. Mycol.">
        <title>101 Dothideomycetes genomes: a test case for predicting lifestyles and emergence of pathogens.</title>
        <authorList>
            <person name="Haridas S."/>
            <person name="Albert R."/>
            <person name="Binder M."/>
            <person name="Bloem J."/>
            <person name="Labutti K."/>
            <person name="Salamov A."/>
            <person name="Andreopoulos B."/>
            <person name="Baker S."/>
            <person name="Barry K."/>
            <person name="Bills G."/>
            <person name="Bluhm B."/>
            <person name="Cannon C."/>
            <person name="Castanera R."/>
            <person name="Culley D."/>
            <person name="Daum C."/>
            <person name="Ezra D."/>
            <person name="Gonzalez J."/>
            <person name="Henrissat B."/>
            <person name="Kuo A."/>
            <person name="Liang C."/>
            <person name="Lipzen A."/>
            <person name="Lutzoni F."/>
            <person name="Magnuson J."/>
            <person name="Mondo S."/>
            <person name="Nolan M."/>
            <person name="Ohm R."/>
            <person name="Pangilinan J."/>
            <person name="Park H.-J."/>
            <person name="Ramirez L."/>
            <person name="Alfaro M."/>
            <person name="Sun H."/>
            <person name="Tritt A."/>
            <person name="Yoshinaga Y."/>
            <person name="Zwiers L.-H."/>
            <person name="Turgeon B."/>
            <person name="Goodwin S."/>
            <person name="Spatafora J."/>
            <person name="Crous P."/>
            <person name="Grigoriev I."/>
        </authorList>
    </citation>
    <scope>NUCLEOTIDE SEQUENCE</scope>
    <source>
        <strain evidence="4 6">CBS 304.34</strain>
    </source>
</reference>
<reference evidence="6" key="3">
    <citation type="submission" date="2025-04" db="UniProtKB">
        <authorList>
            <consortium name="RefSeq"/>
        </authorList>
    </citation>
    <scope>IDENTIFICATION</scope>
    <source>
        <strain evidence="6">CBS 304.34</strain>
    </source>
</reference>